<keyword evidence="5 8" id="KW-0697">Rotamase</keyword>
<keyword evidence="7 8" id="KW-0413">Isomerase</keyword>
<dbReference type="AlphaFoldDB" id="A0A1H3ZIL2"/>
<dbReference type="PANTHER" id="PTHR47861">
    <property type="entry name" value="FKBP-TYPE PEPTIDYL-PROLYL CIS-TRANS ISOMERASE SLYD"/>
    <property type="match status" value="1"/>
</dbReference>
<evidence type="ECO:0000256" key="7">
    <source>
        <dbReference type="ARBA" id="ARBA00023235"/>
    </source>
</evidence>
<dbReference type="EC" id="5.2.1.8" evidence="9"/>
<keyword evidence="4" id="KW-0963">Cytoplasm</keyword>
<dbReference type="InterPro" id="IPR046357">
    <property type="entry name" value="PPIase_dom_sf"/>
</dbReference>
<evidence type="ECO:0000256" key="3">
    <source>
        <dbReference type="ARBA" id="ARBA00006577"/>
    </source>
</evidence>
<comment type="subcellular location">
    <subcellularLocation>
        <location evidence="2">Cytoplasm</location>
    </subcellularLocation>
</comment>
<name>A0A1H3ZIL2_9EURY</name>
<evidence type="ECO:0000256" key="1">
    <source>
        <dbReference type="ARBA" id="ARBA00000971"/>
    </source>
</evidence>
<dbReference type="Pfam" id="PF00254">
    <property type="entry name" value="FKBP_C"/>
    <property type="match status" value="1"/>
</dbReference>
<sequence>MAITEGDTVTITYTGRLDDGTVFDTTEESVAEEAGMLEEQPEREFEPMQIEVGAGNLIEGFEAALIGMDVDEEKTVTIPPEEAYGEAEGDRVREFPRSDFEEMVGQEPAEGMQVRAQGGASGTVVSVSDDTVEVDFEHPLAGETLTFDIEVHDIE</sequence>
<gene>
    <name evidence="11" type="ORF">SAMN04488065_2386</name>
</gene>
<evidence type="ECO:0000259" key="10">
    <source>
        <dbReference type="PROSITE" id="PS50059"/>
    </source>
</evidence>
<evidence type="ECO:0000256" key="9">
    <source>
        <dbReference type="RuleBase" id="RU003915"/>
    </source>
</evidence>
<dbReference type="OrthoDB" id="8615at2157"/>
<organism evidence="11 12">
    <name type="scientific">Haloplanus vescus</name>
    <dbReference type="NCBI Taxonomy" id="555874"/>
    <lineage>
        <taxon>Archaea</taxon>
        <taxon>Methanobacteriati</taxon>
        <taxon>Methanobacteriota</taxon>
        <taxon>Stenosarchaea group</taxon>
        <taxon>Halobacteria</taxon>
        <taxon>Halobacteriales</taxon>
        <taxon>Haloferacaceae</taxon>
        <taxon>Haloplanus</taxon>
    </lineage>
</organism>
<evidence type="ECO:0000256" key="4">
    <source>
        <dbReference type="ARBA" id="ARBA00022490"/>
    </source>
</evidence>
<evidence type="ECO:0000256" key="6">
    <source>
        <dbReference type="ARBA" id="ARBA00023186"/>
    </source>
</evidence>
<evidence type="ECO:0000313" key="11">
    <source>
        <dbReference type="EMBL" id="SEA23609.1"/>
    </source>
</evidence>
<comment type="catalytic activity">
    <reaction evidence="1 8 9">
        <text>[protein]-peptidylproline (omega=180) = [protein]-peptidylproline (omega=0)</text>
        <dbReference type="Rhea" id="RHEA:16237"/>
        <dbReference type="Rhea" id="RHEA-COMP:10747"/>
        <dbReference type="Rhea" id="RHEA-COMP:10748"/>
        <dbReference type="ChEBI" id="CHEBI:83833"/>
        <dbReference type="ChEBI" id="CHEBI:83834"/>
        <dbReference type="EC" id="5.2.1.8"/>
    </reaction>
</comment>
<feature type="domain" description="PPIase FKBP-type" evidence="10">
    <location>
        <begin position="6"/>
        <end position="96"/>
    </location>
</feature>
<dbReference type="InterPro" id="IPR001179">
    <property type="entry name" value="PPIase_FKBP_dom"/>
</dbReference>
<dbReference type="PROSITE" id="PS50059">
    <property type="entry name" value="FKBP_PPIASE"/>
    <property type="match status" value="1"/>
</dbReference>
<dbReference type="EMBL" id="FNQT01000003">
    <property type="protein sequence ID" value="SEA23609.1"/>
    <property type="molecule type" value="Genomic_DNA"/>
</dbReference>
<comment type="similarity">
    <text evidence="3 9">Belongs to the FKBP-type PPIase family.</text>
</comment>
<accession>A0A1H3ZIL2</accession>
<proteinExistence type="inferred from homology"/>
<dbReference type="GO" id="GO:0042026">
    <property type="term" value="P:protein refolding"/>
    <property type="evidence" value="ECO:0007669"/>
    <property type="project" value="UniProtKB-ARBA"/>
</dbReference>
<dbReference type="Gene3D" id="3.10.50.40">
    <property type="match status" value="1"/>
</dbReference>
<evidence type="ECO:0000256" key="5">
    <source>
        <dbReference type="ARBA" id="ARBA00023110"/>
    </source>
</evidence>
<dbReference type="STRING" id="555874.SAMN04488065_2386"/>
<dbReference type="PANTHER" id="PTHR47861:SF3">
    <property type="entry name" value="FKBP-TYPE PEPTIDYL-PROLYL CIS-TRANS ISOMERASE SLYD"/>
    <property type="match status" value="1"/>
</dbReference>
<dbReference type="Proteomes" id="UP000236755">
    <property type="component" value="Unassembled WGS sequence"/>
</dbReference>
<dbReference type="GO" id="GO:0003755">
    <property type="term" value="F:peptidyl-prolyl cis-trans isomerase activity"/>
    <property type="evidence" value="ECO:0007669"/>
    <property type="project" value="UniProtKB-UniRule"/>
</dbReference>
<reference evidence="11 12" key="1">
    <citation type="submission" date="2016-10" db="EMBL/GenBank/DDBJ databases">
        <authorList>
            <person name="de Groot N.N."/>
        </authorList>
    </citation>
    <scope>NUCLEOTIDE SEQUENCE [LARGE SCALE GENOMIC DNA]</scope>
    <source>
        <strain evidence="11 12">CGMCC 1.8712</strain>
    </source>
</reference>
<evidence type="ECO:0000313" key="12">
    <source>
        <dbReference type="Proteomes" id="UP000236755"/>
    </source>
</evidence>
<keyword evidence="6" id="KW-0143">Chaperone</keyword>
<dbReference type="SUPFAM" id="SSF54534">
    <property type="entry name" value="FKBP-like"/>
    <property type="match status" value="1"/>
</dbReference>
<evidence type="ECO:0000256" key="2">
    <source>
        <dbReference type="ARBA" id="ARBA00004496"/>
    </source>
</evidence>
<evidence type="ECO:0000256" key="8">
    <source>
        <dbReference type="PROSITE-ProRule" id="PRU00277"/>
    </source>
</evidence>
<protein>
    <recommendedName>
        <fullName evidence="9">Peptidyl-prolyl cis-trans isomerase</fullName>
        <ecNumber evidence="9">5.2.1.8</ecNumber>
    </recommendedName>
</protein>
<dbReference type="GO" id="GO:0005737">
    <property type="term" value="C:cytoplasm"/>
    <property type="evidence" value="ECO:0007669"/>
    <property type="project" value="UniProtKB-SubCell"/>
</dbReference>
<dbReference type="RefSeq" id="WP_092635226.1">
    <property type="nucleotide sequence ID" value="NZ_FNQT01000003.1"/>
</dbReference>
<keyword evidence="12" id="KW-1185">Reference proteome</keyword>